<keyword evidence="1" id="KW-0472">Membrane</keyword>
<keyword evidence="3" id="KW-1185">Reference proteome</keyword>
<feature type="transmembrane region" description="Helical" evidence="1">
    <location>
        <begin position="139"/>
        <end position="156"/>
    </location>
</feature>
<feature type="transmembrane region" description="Helical" evidence="1">
    <location>
        <begin position="276"/>
        <end position="299"/>
    </location>
</feature>
<comment type="caution">
    <text evidence="2">The sequence shown here is derived from an EMBL/GenBank/DDBJ whole genome shotgun (WGS) entry which is preliminary data.</text>
</comment>
<reference evidence="2 3" key="1">
    <citation type="submission" date="2023-07" db="EMBL/GenBank/DDBJ databases">
        <title>Sequencing the genomes of 1000 actinobacteria strains.</title>
        <authorList>
            <person name="Klenk H.-P."/>
        </authorList>
    </citation>
    <scope>NUCLEOTIDE SEQUENCE [LARGE SCALE GENOMIC DNA]</scope>
    <source>
        <strain evidence="2 3">DSM 14555</strain>
    </source>
</reference>
<dbReference type="Proteomes" id="UP001185069">
    <property type="component" value="Unassembled WGS sequence"/>
</dbReference>
<gene>
    <name evidence="2" type="ORF">JOE69_001721</name>
</gene>
<keyword evidence="1" id="KW-1133">Transmembrane helix</keyword>
<protein>
    <submittedName>
        <fullName evidence="2">Drug/metabolite transporter (DMT)-like permease</fullName>
    </submittedName>
</protein>
<evidence type="ECO:0000313" key="3">
    <source>
        <dbReference type="Proteomes" id="UP001185069"/>
    </source>
</evidence>
<dbReference type="EMBL" id="JAVDQF010000001">
    <property type="protein sequence ID" value="MDR6269483.1"/>
    <property type="molecule type" value="Genomic_DNA"/>
</dbReference>
<sequence>MEVSPASGNNHAAAPQRLSAVSIESRAFALAVLVMLLLTAGAFLFFLIRSQHPALSGDGSVGQFASLAVAVVGLGIFAMSYSRSFQRPESAWLRQTALARRILDISALSFTHALIAFMLCQAVFSLFQSAFSGLTLEPLAGGLFVGVSGAATAYTVSLSGARITTYSLSNLLAAFLLTGALTAMITADDPSWWRINFSALGTETNGLAAYAFNATLIFSGLVITTLASYMTRDLRRWAQFRKMETVNAKAVQWTLILLGGFLSGVGLVPVDALQLLHNFFATGMIFVFFALALGLHAWVPDFPRSFFLTTYALLAGIMVAVLLFWPLGYYNLTGLELAVAALIFGWLILFIRNIAALVEDAEEDPGVSAGHGRTKHAE</sequence>
<keyword evidence="1" id="KW-0812">Transmembrane</keyword>
<feature type="transmembrane region" description="Helical" evidence="1">
    <location>
        <begin position="207"/>
        <end position="229"/>
    </location>
</feature>
<feature type="transmembrane region" description="Helical" evidence="1">
    <location>
        <begin position="332"/>
        <end position="351"/>
    </location>
</feature>
<proteinExistence type="predicted"/>
<evidence type="ECO:0000313" key="2">
    <source>
        <dbReference type="EMBL" id="MDR6269483.1"/>
    </source>
</evidence>
<feature type="transmembrane region" description="Helical" evidence="1">
    <location>
        <begin position="306"/>
        <end position="326"/>
    </location>
</feature>
<feature type="transmembrane region" description="Helical" evidence="1">
    <location>
        <begin position="60"/>
        <end position="81"/>
    </location>
</feature>
<feature type="transmembrane region" description="Helical" evidence="1">
    <location>
        <begin position="250"/>
        <end position="270"/>
    </location>
</feature>
<feature type="transmembrane region" description="Helical" evidence="1">
    <location>
        <begin position="168"/>
        <end position="187"/>
    </location>
</feature>
<name>A0ABU1JAN8_9MICC</name>
<evidence type="ECO:0000256" key="1">
    <source>
        <dbReference type="SAM" id="Phobius"/>
    </source>
</evidence>
<feature type="transmembrane region" description="Helical" evidence="1">
    <location>
        <begin position="27"/>
        <end position="48"/>
    </location>
</feature>
<accession>A0ABU1JAN8</accession>
<feature type="transmembrane region" description="Helical" evidence="1">
    <location>
        <begin position="102"/>
        <end position="127"/>
    </location>
</feature>
<dbReference type="RefSeq" id="WP_309797842.1">
    <property type="nucleotide sequence ID" value="NZ_BAAAHY010000005.1"/>
</dbReference>
<organism evidence="2 3">
    <name type="scientific">Arthrobacter russicus</name>
    <dbReference type="NCBI Taxonomy" id="172040"/>
    <lineage>
        <taxon>Bacteria</taxon>
        <taxon>Bacillati</taxon>
        <taxon>Actinomycetota</taxon>
        <taxon>Actinomycetes</taxon>
        <taxon>Micrococcales</taxon>
        <taxon>Micrococcaceae</taxon>
        <taxon>Arthrobacter</taxon>
    </lineage>
</organism>